<sequence>MLRKGCITLFILLLSLPALAGQVELKPYRAVYVNKVDATISISGEAIRELKQLEDGTWELSVEASAMMANIREATRVTQRDNQLLPLRYDYHRRILTRNRTAQLRFDWDAGHVTTDIDDKPWRMAIEPGIHDKLSYQLQMPADIADGKTSLSYQVADGGRLQTYRFNVTGEDRVDTPAGQFNAIRVERDRGEDSDRETLIWFAPELDYLVVRLEQVEPNGNRFTLLLKQAQ</sequence>
<feature type="chain" id="PRO_5023882698" evidence="1">
    <location>
        <begin position="21"/>
        <end position="231"/>
    </location>
</feature>
<reference evidence="2 3" key="1">
    <citation type="submission" date="2019-09" db="EMBL/GenBank/DDBJ databases">
        <title>Nitrincola iocasae sp. nov., a bacterium isolated from the sediment collected at a cold seep field in South China Sea.</title>
        <authorList>
            <person name="Zhang H."/>
            <person name="Wang H."/>
            <person name="Li C."/>
        </authorList>
    </citation>
    <scope>NUCLEOTIDE SEQUENCE [LARGE SCALE GENOMIC DNA]</scope>
    <source>
        <strain evidence="2 3">KXZD1103</strain>
    </source>
</reference>
<keyword evidence="1" id="KW-0732">Signal</keyword>
<gene>
    <name evidence="2" type="ORF">F5I99_11940</name>
</gene>
<protein>
    <submittedName>
        <fullName evidence="2">DUF3108 domain-containing protein</fullName>
    </submittedName>
</protein>
<organism evidence="2 3">
    <name type="scientific">Nitrincola iocasae</name>
    <dbReference type="NCBI Taxonomy" id="2614693"/>
    <lineage>
        <taxon>Bacteria</taxon>
        <taxon>Pseudomonadati</taxon>
        <taxon>Pseudomonadota</taxon>
        <taxon>Gammaproteobacteria</taxon>
        <taxon>Oceanospirillales</taxon>
        <taxon>Oceanospirillaceae</taxon>
        <taxon>Nitrincola</taxon>
    </lineage>
</organism>
<proteinExistence type="predicted"/>
<dbReference type="Pfam" id="PF11306">
    <property type="entry name" value="DUF3108"/>
    <property type="match status" value="1"/>
</dbReference>
<dbReference type="InterPro" id="IPR021457">
    <property type="entry name" value="DUF3108"/>
</dbReference>
<dbReference type="EMBL" id="CP044222">
    <property type="protein sequence ID" value="QEW07158.1"/>
    <property type="molecule type" value="Genomic_DNA"/>
</dbReference>
<dbReference type="Proteomes" id="UP000325606">
    <property type="component" value="Chromosome"/>
</dbReference>
<name>A0A5J6LFE5_9GAMM</name>
<feature type="signal peptide" evidence="1">
    <location>
        <begin position="1"/>
        <end position="20"/>
    </location>
</feature>
<dbReference type="Gene3D" id="2.40.360.20">
    <property type="match status" value="1"/>
</dbReference>
<keyword evidence="3" id="KW-1185">Reference proteome</keyword>
<dbReference type="AlphaFoldDB" id="A0A5J6LFE5"/>
<evidence type="ECO:0000313" key="3">
    <source>
        <dbReference type="Proteomes" id="UP000325606"/>
    </source>
</evidence>
<accession>A0A5J6LFE5</accession>
<dbReference type="KEGG" id="nik:F5I99_11940"/>
<evidence type="ECO:0000313" key="2">
    <source>
        <dbReference type="EMBL" id="QEW07158.1"/>
    </source>
</evidence>
<dbReference type="RefSeq" id="WP_151056290.1">
    <property type="nucleotide sequence ID" value="NZ_CP044222.1"/>
</dbReference>
<evidence type="ECO:0000256" key="1">
    <source>
        <dbReference type="SAM" id="SignalP"/>
    </source>
</evidence>